<dbReference type="InterPro" id="IPR032675">
    <property type="entry name" value="LRR_dom_sf"/>
</dbReference>
<dbReference type="SUPFAM" id="SSF81383">
    <property type="entry name" value="F-box domain"/>
    <property type="match status" value="1"/>
</dbReference>
<dbReference type="SMART" id="SM00256">
    <property type="entry name" value="FBOX"/>
    <property type="match status" value="1"/>
</dbReference>
<dbReference type="PROSITE" id="PS50181">
    <property type="entry name" value="FBOX"/>
    <property type="match status" value="1"/>
</dbReference>
<comment type="caution">
    <text evidence="2">The sequence shown here is derived from an EMBL/GenBank/DDBJ whole genome shotgun (WGS) entry which is preliminary data.</text>
</comment>
<accession>A0AAV9KQJ0</accession>
<dbReference type="Gene3D" id="1.20.1280.50">
    <property type="match status" value="1"/>
</dbReference>
<reference evidence="2 3" key="1">
    <citation type="submission" date="2023-10" db="EMBL/GenBank/DDBJ databases">
        <title>Genome-Wide Identification Analysis in wild type Solanum Pinnatisectum Reveals Some Genes Defensing Phytophthora Infestans.</title>
        <authorList>
            <person name="Sun C."/>
        </authorList>
    </citation>
    <scope>NUCLEOTIDE SEQUENCE [LARGE SCALE GENOMIC DNA]</scope>
    <source>
        <strain evidence="2">LQN</strain>
        <tissue evidence="2">Leaf</tissue>
    </source>
</reference>
<evidence type="ECO:0000259" key="1">
    <source>
        <dbReference type="PROSITE" id="PS50181"/>
    </source>
</evidence>
<keyword evidence="3" id="KW-1185">Reference proteome</keyword>
<dbReference type="PANTHER" id="PTHR31639:SF151">
    <property type="entry name" value="F-BOX DOMAIN-CONTAINING PROTEIN"/>
    <property type="match status" value="1"/>
</dbReference>
<dbReference type="InterPro" id="IPR001810">
    <property type="entry name" value="F-box_dom"/>
</dbReference>
<dbReference type="Proteomes" id="UP001311915">
    <property type="component" value="Unassembled WGS sequence"/>
</dbReference>
<sequence length="581" mass="65933">MAANTLSNSDQIFSKLPEEMVEKILSCVTLKQRPTVSLVSKKWRQIIKPFNDDLNLVQTYSAKIACGYCGSSQLYRHASCLCSDTNRYHVDPFIKLASDNMSFKELYLFIPPNFRYCASPGIIDSKFLTVLHIKGNCNMNIIRKFNVMPSLKELYFHSVCIFLHFSNLIPKCPLLVLLTLINCDGLNEFTVPHLNYLEKIHVNTRKKITKIEVKAQNLLEFHLCCPAFTKLDLSATAKLQLLHIDSTYVPDSFPHDICSTFPILKSLCLILCRGLRKIKIVNPQLECLTLNNIIDLHEAFIGTPNLQLFNVIYSFNFQTPRPIMGSRQMEVEMGACATNNLLELRTFAENLGENITLSLETDTTGAKGVTFHPGNLEPLCIKHINLVILSSFKPRYESFLAEFFGNFHPRTLVVTVLMNELEGRNRDSTKRYKRSEYMSWYSALKRFTVLGPTAFARQEREARSDKSTLCEVSGEGSNQKGLLVNLPDICTMTRQEREARCDKPTRCEGSRKGSNQKGLSVNLPDISTITKQERETRKGKRPLCAGCGEGQEQLCILFVALPNLSTITREGAHQINLEFEW</sequence>
<proteinExistence type="predicted"/>
<gene>
    <name evidence="2" type="ORF">R3W88_014073</name>
</gene>
<protein>
    <recommendedName>
        <fullName evidence="1">F-box domain-containing protein</fullName>
    </recommendedName>
</protein>
<dbReference type="Pfam" id="PF23622">
    <property type="entry name" value="LRR_At1g61320_AtMIF1"/>
    <property type="match status" value="1"/>
</dbReference>
<dbReference type="EMBL" id="JAWPEI010000009">
    <property type="protein sequence ID" value="KAK4715735.1"/>
    <property type="molecule type" value="Genomic_DNA"/>
</dbReference>
<evidence type="ECO:0000313" key="2">
    <source>
        <dbReference type="EMBL" id="KAK4715735.1"/>
    </source>
</evidence>
<dbReference type="InterPro" id="IPR055357">
    <property type="entry name" value="LRR_At1g61320_AtMIF1"/>
</dbReference>
<dbReference type="CDD" id="cd09917">
    <property type="entry name" value="F-box_SF"/>
    <property type="match status" value="1"/>
</dbReference>
<evidence type="ECO:0000313" key="3">
    <source>
        <dbReference type="Proteomes" id="UP001311915"/>
    </source>
</evidence>
<dbReference type="Pfam" id="PF00646">
    <property type="entry name" value="F-box"/>
    <property type="match status" value="1"/>
</dbReference>
<dbReference type="PANTHER" id="PTHR31639">
    <property type="entry name" value="F-BOX PROTEIN-LIKE"/>
    <property type="match status" value="1"/>
</dbReference>
<feature type="domain" description="F-box" evidence="1">
    <location>
        <begin position="10"/>
        <end position="59"/>
    </location>
</feature>
<organism evidence="2 3">
    <name type="scientific">Solanum pinnatisectum</name>
    <name type="common">tansyleaf nightshade</name>
    <dbReference type="NCBI Taxonomy" id="50273"/>
    <lineage>
        <taxon>Eukaryota</taxon>
        <taxon>Viridiplantae</taxon>
        <taxon>Streptophyta</taxon>
        <taxon>Embryophyta</taxon>
        <taxon>Tracheophyta</taxon>
        <taxon>Spermatophyta</taxon>
        <taxon>Magnoliopsida</taxon>
        <taxon>eudicotyledons</taxon>
        <taxon>Gunneridae</taxon>
        <taxon>Pentapetalae</taxon>
        <taxon>asterids</taxon>
        <taxon>lamiids</taxon>
        <taxon>Solanales</taxon>
        <taxon>Solanaceae</taxon>
        <taxon>Solanoideae</taxon>
        <taxon>Solaneae</taxon>
        <taxon>Solanum</taxon>
    </lineage>
</organism>
<dbReference type="InterPro" id="IPR036047">
    <property type="entry name" value="F-box-like_dom_sf"/>
</dbReference>
<dbReference type="Gene3D" id="3.80.10.10">
    <property type="entry name" value="Ribonuclease Inhibitor"/>
    <property type="match status" value="1"/>
</dbReference>
<name>A0AAV9KQJ0_9SOLN</name>
<dbReference type="SUPFAM" id="SSF52058">
    <property type="entry name" value="L domain-like"/>
    <property type="match status" value="1"/>
</dbReference>
<dbReference type="AlphaFoldDB" id="A0AAV9KQJ0"/>